<evidence type="ECO:0000259" key="7">
    <source>
        <dbReference type="Pfam" id="PF05175"/>
    </source>
</evidence>
<dbReference type="GO" id="GO:0008033">
    <property type="term" value="P:tRNA processing"/>
    <property type="evidence" value="ECO:0007669"/>
    <property type="project" value="UniProtKB-UniRule"/>
</dbReference>
<keyword evidence="5 6" id="KW-0819">tRNA processing</keyword>
<feature type="domain" description="Methyltransferase small" evidence="7">
    <location>
        <begin position="36"/>
        <end position="116"/>
    </location>
</feature>
<sequence length="233" mass="26087">MSGFAFKQFKVQQSNTAMKVSTDGILLGAWANLSGANRLLDIGCGTGLLSLMCKQRAPDLEIEAVEIDEGAYTDAFANIWHSPWPDIQLHQGDIRTFNTTETFDVVICNPPYFNGSLKGPNQARNTARHTDSLSFDALISAFIRVSHPRSRFILILPIEEAQRLLCIAMTEGMHLQRECLVSSTENKAPSRRLLELSYTPCHDPITESLAIKHTNQQYTDDYVALCKAFYLKM</sequence>
<comment type="similarity">
    <text evidence="6">Belongs to the methyltransferase superfamily. tRNA (adenine-N(6)-)-methyltransferase family.</text>
</comment>
<dbReference type="EMBL" id="JABBPG010000007">
    <property type="protein sequence ID" value="NOU52127.1"/>
    <property type="molecule type" value="Genomic_DNA"/>
</dbReference>
<keyword evidence="9" id="KW-1185">Reference proteome</keyword>
<keyword evidence="1 6" id="KW-0963">Cytoplasm</keyword>
<comment type="subcellular location">
    <subcellularLocation>
        <location evidence="6">Cytoplasm</location>
    </subcellularLocation>
</comment>
<reference evidence="8 9" key="1">
    <citation type="submission" date="2020-04" db="EMBL/GenBank/DDBJ databases">
        <title>Pseudoalteromonas caenipelagi sp. nov., isolated from a tidal flat.</title>
        <authorList>
            <person name="Park S."/>
            <person name="Yoon J.-H."/>
        </authorList>
    </citation>
    <scope>NUCLEOTIDE SEQUENCE [LARGE SCALE GENOMIC DNA]</scope>
    <source>
        <strain evidence="8 9">JBTF-M23</strain>
    </source>
</reference>
<dbReference type="PANTHER" id="PTHR47739">
    <property type="entry name" value="TRNA1(VAL) (ADENINE(37)-N6)-METHYLTRANSFERASE"/>
    <property type="match status" value="1"/>
</dbReference>
<dbReference type="InterPro" id="IPR050210">
    <property type="entry name" value="tRNA_Adenine-N(6)_MTase"/>
</dbReference>
<dbReference type="GO" id="GO:0003676">
    <property type="term" value="F:nucleic acid binding"/>
    <property type="evidence" value="ECO:0007669"/>
    <property type="project" value="InterPro"/>
</dbReference>
<gene>
    <name evidence="8" type="ORF">HG263_16460</name>
</gene>
<dbReference type="HAMAP" id="MF_01872">
    <property type="entry name" value="tRNA_methyltr_YfiC"/>
    <property type="match status" value="1"/>
</dbReference>
<evidence type="ECO:0000256" key="2">
    <source>
        <dbReference type="ARBA" id="ARBA00022603"/>
    </source>
</evidence>
<keyword evidence="4 6" id="KW-0949">S-adenosyl-L-methionine</keyword>
<dbReference type="CDD" id="cd02440">
    <property type="entry name" value="AdoMet_MTases"/>
    <property type="match status" value="1"/>
</dbReference>
<evidence type="ECO:0000256" key="4">
    <source>
        <dbReference type="ARBA" id="ARBA00022691"/>
    </source>
</evidence>
<keyword evidence="2 6" id="KW-0489">Methyltransferase</keyword>
<evidence type="ECO:0000256" key="6">
    <source>
        <dbReference type="HAMAP-Rule" id="MF_01872"/>
    </source>
</evidence>
<proteinExistence type="inferred from homology"/>
<comment type="catalytic activity">
    <reaction evidence="6">
        <text>adenosine(37) in tRNA1(Val) + S-adenosyl-L-methionine = N(6)-methyladenosine(37) in tRNA1(Val) + S-adenosyl-L-homocysteine + H(+)</text>
        <dbReference type="Rhea" id="RHEA:43160"/>
        <dbReference type="Rhea" id="RHEA-COMP:10369"/>
        <dbReference type="Rhea" id="RHEA-COMP:10370"/>
        <dbReference type="ChEBI" id="CHEBI:15378"/>
        <dbReference type="ChEBI" id="CHEBI:57856"/>
        <dbReference type="ChEBI" id="CHEBI:59789"/>
        <dbReference type="ChEBI" id="CHEBI:74411"/>
        <dbReference type="ChEBI" id="CHEBI:74449"/>
        <dbReference type="EC" id="2.1.1.223"/>
    </reaction>
</comment>
<evidence type="ECO:0000313" key="8">
    <source>
        <dbReference type="EMBL" id="NOU52127.1"/>
    </source>
</evidence>
<dbReference type="EC" id="2.1.1.223" evidence="6"/>
<dbReference type="InterPro" id="IPR029063">
    <property type="entry name" value="SAM-dependent_MTases_sf"/>
</dbReference>
<keyword evidence="3 6" id="KW-0808">Transferase</keyword>
<dbReference type="SUPFAM" id="SSF53335">
    <property type="entry name" value="S-adenosyl-L-methionine-dependent methyltransferases"/>
    <property type="match status" value="1"/>
</dbReference>
<dbReference type="GO" id="GO:0005737">
    <property type="term" value="C:cytoplasm"/>
    <property type="evidence" value="ECO:0007669"/>
    <property type="project" value="UniProtKB-SubCell"/>
</dbReference>
<comment type="caution">
    <text evidence="8">The sequence shown here is derived from an EMBL/GenBank/DDBJ whole genome shotgun (WGS) entry which is preliminary data.</text>
</comment>
<evidence type="ECO:0000256" key="1">
    <source>
        <dbReference type="ARBA" id="ARBA00022490"/>
    </source>
</evidence>
<evidence type="ECO:0000256" key="5">
    <source>
        <dbReference type="ARBA" id="ARBA00022694"/>
    </source>
</evidence>
<dbReference type="Gene3D" id="3.40.50.150">
    <property type="entry name" value="Vaccinia Virus protein VP39"/>
    <property type="match status" value="1"/>
</dbReference>
<dbReference type="InterPro" id="IPR022882">
    <property type="entry name" value="tRNA_adenine-N6_MeTrfase"/>
</dbReference>
<dbReference type="Pfam" id="PF05175">
    <property type="entry name" value="MTS"/>
    <property type="match status" value="1"/>
</dbReference>
<dbReference type="PROSITE" id="PS00092">
    <property type="entry name" value="N6_MTASE"/>
    <property type="match status" value="1"/>
</dbReference>
<comment type="function">
    <text evidence="6">Specifically methylates the adenine in position 37 of tRNA(1)(Val) (anticodon cmo5UAC).</text>
</comment>
<dbReference type="Proteomes" id="UP000586305">
    <property type="component" value="Unassembled WGS sequence"/>
</dbReference>
<dbReference type="RefSeq" id="WP_171627177.1">
    <property type="nucleotide sequence ID" value="NZ_JABBPG010000007.1"/>
</dbReference>
<name>A0A849VKI8_9GAMM</name>
<organism evidence="8 9">
    <name type="scientific">Pseudoalteromonas caenipelagi</name>
    <dbReference type="NCBI Taxonomy" id="2726988"/>
    <lineage>
        <taxon>Bacteria</taxon>
        <taxon>Pseudomonadati</taxon>
        <taxon>Pseudomonadota</taxon>
        <taxon>Gammaproteobacteria</taxon>
        <taxon>Alteromonadales</taxon>
        <taxon>Pseudoalteromonadaceae</taxon>
        <taxon>Pseudoalteromonas</taxon>
    </lineage>
</organism>
<evidence type="ECO:0000313" key="9">
    <source>
        <dbReference type="Proteomes" id="UP000586305"/>
    </source>
</evidence>
<dbReference type="PANTHER" id="PTHR47739:SF1">
    <property type="entry name" value="TRNA1(VAL) (ADENINE(37)-N6)-METHYLTRANSFERASE"/>
    <property type="match status" value="1"/>
</dbReference>
<dbReference type="InterPro" id="IPR007848">
    <property type="entry name" value="Small_mtfrase_dom"/>
</dbReference>
<dbReference type="InterPro" id="IPR002052">
    <property type="entry name" value="DNA_methylase_N6_adenine_CS"/>
</dbReference>
<dbReference type="GO" id="GO:0016430">
    <property type="term" value="F:tRNA (adenine-N6)-methyltransferase activity"/>
    <property type="evidence" value="ECO:0007669"/>
    <property type="project" value="UniProtKB-UniRule"/>
</dbReference>
<dbReference type="AlphaFoldDB" id="A0A849VKI8"/>
<evidence type="ECO:0000256" key="3">
    <source>
        <dbReference type="ARBA" id="ARBA00022679"/>
    </source>
</evidence>
<dbReference type="GO" id="GO:0032259">
    <property type="term" value="P:methylation"/>
    <property type="evidence" value="ECO:0007669"/>
    <property type="project" value="UniProtKB-KW"/>
</dbReference>
<accession>A0A849VKI8</accession>
<protein>
    <recommendedName>
        <fullName evidence="6">tRNA1(Val) (adenine(37)-N6)-methyltransferase</fullName>
        <ecNumber evidence="6">2.1.1.223</ecNumber>
    </recommendedName>
    <alternativeName>
        <fullName evidence="6">tRNA m6A37 methyltransferase</fullName>
    </alternativeName>
</protein>